<protein>
    <submittedName>
        <fullName evidence="1">Uncharacterized protein</fullName>
    </submittedName>
</protein>
<sequence length="64" mass="6802">MDGRMNGIVLDSGGDFVAGLLEAERQPSGSSEEVYCKGTRCVDGHASNRIFSIDVRPNDAPCVT</sequence>
<keyword evidence="2" id="KW-1185">Reference proteome</keyword>
<reference evidence="1 2" key="1">
    <citation type="journal article" date="2013" name="Genome Announc.">
        <title>Complete Genome Sequence of Leifsonia xyli subsp. cynodontis Strain DSM46306, a Gram-Positive Bacterial Pathogen of Grasses.</title>
        <authorList>
            <person name="Monteiro-Vitorello C.B."/>
            <person name="Zerillo M.M."/>
            <person name="Van Sluys M.A."/>
            <person name="Camargo L.E."/>
            <person name="Kitajima J.P."/>
        </authorList>
    </citation>
    <scope>NUCLEOTIDE SEQUENCE [LARGE SCALE GENOMIC DNA]</scope>
    <source>
        <strain evidence="1 2">DSM 46306</strain>
    </source>
</reference>
<dbReference type="Proteomes" id="UP000016743">
    <property type="component" value="Chromosome"/>
</dbReference>
<accession>U3P923</accession>
<organism evidence="1 2">
    <name type="scientific">Leifsonia xyli subsp. cynodontis DSM 46306</name>
    <dbReference type="NCBI Taxonomy" id="1389489"/>
    <lineage>
        <taxon>Bacteria</taxon>
        <taxon>Bacillati</taxon>
        <taxon>Actinomycetota</taxon>
        <taxon>Actinomycetes</taxon>
        <taxon>Micrococcales</taxon>
        <taxon>Microbacteriaceae</taxon>
        <taxon>Leifsonia</taxon>
    </lineage>
</organism>
<dbReference type="KEGG" id="lxy:O159_13270"/>
<name>U3P923_LEIXC</name>
<proteinExistence type="predicted"/>
<gene>
    <name evidence="1" type="ORF">O159_13270</name>
</gene>
<evidence type="ECO:0000313" key="1">
    <source>
        <dbReference type="EMBL" id="AGW41402.1"/>
    </source>
</evidence>
<dbReference type="EMBL" id="CP006734">
    <property type="protein sequence ID" value="AGW41402.1"/>
    <property type="molecule type" value="Genomic_DNA"/>
</dbReference>
<dbReference type="HOGENOM" id="CLU_2862304_0_0_11"/>
<dbReference type="AlphaFoldDB" id="U3P923"/>
<evidence type="ECO:0000313" key="2">
    <source>
        <dbReference type="Proteomes" id="UP000016743"/>
    </source>
</evidence>